<evidence type="ECO:0000256" key="1">
    <source>
        <dbReference type="SAM" id="SignalP"/>
    </source>
</evidence>
<reference evidence="2" key="1">
    <citation type="submission" date="2018-01" db="EMBL/GenBank/DDBJ databases">
        <title>An insight into the sialome of Amazonian anophelines.</title>
        <authorList>
            <person name="Ribeiro J.M."/>
            <person name="Scarpassa V."/>
            <person name="Calvo E."/>
        </authorList>
    </citation>
    <scope>NUCLEOTIDE SEQUENCE</scope>
    <source>
        <tissue evidence="2">Salivary glands</tissue>
    </source>
</reference>
<accession>A0A2M3ZUF5</accession>
<dbReference type="EMBL" id="GGFM01011400">
    <property type="protein sequence ID" value="MBW32151.1"/>
    <property type="molecule type" value="Transcribed_RNA"/>
</dbReference>
<evidence type="ECO:0000313" key="2">
    <source>
        <dbReference type="EMBL" id="MBW32151.1"/>
    </source>
</evidence>
<dbReference type="AlphaFoldDB" id="A0A2M3ZUF5"/>
<feature type="signal peptide" evidence="1">
    <location>
        <begin position="1"/>
        <end position="24"/>
    </location>
</feature>
<name>A0A2M3ZUF5_9DIPT</name>
<organism evidence="2">
    <name type="scientific">Anopheles braziliensis</name>
    <dbReference type="NCBI Taxonomy" id="58242"/>
    <lineage>
        <taxon>Eukaryota</taxon>
        <taxon>Metazoa</taxon>
        <taxon>Ecdysozoa</taxon>
        <taxon>Arthropoda</taxon>
        <taxon>Hexapoda</taxon>
        <taxon>Insecta</taxon>
        <taxon>Pterygota</taxon>
        <taxon>Neoptera</taxon>
        <taxon>Endopterygota</taxon>
        <taxon>Diptera</taxon>
        <taxon>Nematocera</taxon>
        <taxon>Culicoidea</taxon>
        <taxon>Culicidae</taxon>
        <taxon>Anophelinae</taxon>
        <taxon>Anopheles</taxon>
    </lineage>
</organism>
<proteinExistence type="predicted"/>
<sequence length="77" mass="8279">MCLGISNGLCLLIMQHMIIMASTAVSHQISEHLVLGRALNGAISMLHFSDPLWNVDALGSAMITGKLTNRRQDDASS</sequence>
<protein>
    <submittedName>
        <fullName evidence="2">Putative secreted peptide</fullName>
    </submittedName>
</protein>
<feature type="chain" id="PRO_5014882495" evidence="1">
    <location>
        <begin position="25"/>
        <end position="77"/>
    </location>
</feature>
<keyword evidence="1" id="KW-0732">Signal</keyword>